<dbReference type="Gene3D" id="3.40.50.300">
    <property type="entry name" value="P-loop containing nucleotide triphosphate hydrolases"/>
    <property type="match status" value="1"/>
</dbReference>
<comment type="caution">
    <text evidence="1">The sequence shown here is derived from an EMBL/GenBank/DDBJ whole genome shotgun (WGS) entry which is preliminary data.</text>
</comment>
<sequence>MNLDFQITPKQQLFMDTDAFEVLYGGAAGGGKTFIQALDALVYALRYQGSRQLILRRTFKELERSMVPQTMELYPASVASYNTSKHIWKIGKSTIEMGYIATEGDVQQYQSAEYDVIRFDEMTHFTESMYTYMISRVRGTRPFPRHVKSTANPGSVGHTNAKSRFIDIGAPMEVHRCEGGTRLFIPAKLEDNPFLLTKDPQYEERMKNLPREIYIALREGNWDYYVGQYFTEFKRELHVVRPFEIPAWWRRYVAIDYGLDMLAAYWIAVDENDYAVVYREVYQPDLIIPEAAKRLLNANCNDDITAWFAPKDLWNRRQETGKSVSDLFAEYGLYLSKVSNGRVAGWYELKRRLQPVPDVDGTLRPKLQIFDTCLNLIRTLPGLQHNEKNPNDTATEPHELTHGPDAIRYFCDGCPLPAELPRVRDEDYLSTEEEMGNVFSY</sequence>
<proteinExistence type="predicted"/>
<dbReference type="RefSeq" id="WP_188885737.1">
    <property type="nucleotide sequence ID" value="NZ_BLYJ01000017.1"/>
</dbReference>
<accession>A0ABQ1E057</accession>
<dbReference type="Proteomes" id="UP000620147">
    <property type="component" value="Unassembled WGS sequence"/>
</dbReference>
<keyword evidence="2" id="KW-1185">Reference proteome</keyword>
<evidence type="ECO:0000313" key="1">
    <source>
        <dbReference type="EMBL" id="GFO88341.1"/>
    </source>
</evidence>
<dbReference type="Gene3D" id="3.30.420.280">
    <property type="match status" value="1"/>
</dbReference>
<dbReference type="InterPro" id="IPR027417">
    <property type="entry name" value="P-loop_NTPase"/>
</dbReference>
<dbReference type="Pfam" id="PF03237">
    <property type="entry name" value="Terminase_6N"/>
    <property type="match status" value="1"/>
</dbReference>
<reference evidence="1 2" key="1">
    <citation type="submission" date="2020-06" db="EMBL/GenBank/DDBJ databases">
        <title>Characterization of fructooligosaccharide metabolism and fructooligosaccharide-degrading enzymes in human commensal butyrate producers.</title>
        <authorList>
            <person name="Tanno H."/>
            <person name="Fujii T."/>
            <person name="Hirano K."/>
            <person name="Maeno S."/>
            <person name="Tonozuka T."/>
            <person name="Sakamoto M."/>
            <person name="Ohkuma M."/>
            <person name="Tochio T."/>
            <person name="Endo A."/>
        </authorList>
    </citation>
    <scope>NUCLEOTIDE SEQUENCE [LARGE SCALE GENOMIC DNA]</scope>
    <source>
        <strain evidence="1 2">JCM 31056</strain>
    </source>
</reference>
<name>A0ABQ1E057_9FIRM</name>
<gene>
    <name evidence="1" type="ORF">BUFA31_15050</name>
</gene>
<evidence type="ECO:0000313" key="2">
    <source>
        <dbReference type="Proteomes" id="UP000620147"/>
    </source>
</evidence>
<dbReference type="EMBL" id="BLYJ01000017">
    <property type="protein sequence ID" value="GFO88341.1"/>
    <property type="molecule type" value="Genomic_DNA"/>
</dbReference>
<protein>
    <submittedName>
        <fullName evidence="1">Phage terminase large subunit</fullName>
    </submittedName>
</protein>
<organism evidence="1 2">
    <name type="scientific">Butyricicoccus faecihominis</name>
    <dbReference type="NCBI Taxonomy" id="1712515"/>
    <lineage>
        <taxon>Bacteria</taxon>
        <taxon>Bacillati</taxon>
        <taxon>Bacillota</taxon>
        <taxon>Clostridia</taxon>
        <taxon>Eubacteriales</taxon>
        <taxon>Butyricicoccaceae</taxon>
        <taxon>Butyricicoccus</taxon>
    </lineage>
</organism>